<reference evidence="3" key="1">
    <citation type="submission" date="2017-07" db="EMBL/GenBank/DDBJ databases">
        <title>Brachybacterium sp. VR2415.</title>
        <authorList>
            <person name="Tak E.J."/>
            <person name="Bae J.-W."/>
        </authorList>
    </citation>
    <scope>NUCLEOTIDE SEQUENCE [LARGE SCALE GENOMIC DNA]</scope>
    <source>
        <strain evidence="3">VR2415</strain>
    </source>
</reference>
<dbReference type="RefSeq" id="WP_089064266.1">
    <property type="nucleotide sequence ID" value="NZ_CP022316.1"/>
</dbReference>
<keyword evidence="1" id="KW-1133">Transmembrane helix</keyword>
<name>A0A220UA38_9MICO</name>
<organism evidence="2 3">
    <name type="scientific">Brachybacterium avium</name>
    <dbReference type="NCBI Taxonomy" id="2017485"/>
    <lineage>
        <taxon>Bacteria</taxon>
        <taxon>Bacillati</taxon>
        <taxon>Actinomycetota</taxon>
        <taxon>Actinomycetes</taxon>
        <taxon>Micrococcales</taxon>
        <taxon>Dermabacteraceae</taxon>
        <taxon>Brachybacterium</taxon>
    </lineage>
</organism>
<feature type="transmembrane region" description="Helical" evidence="1">
    <location>
        <begin position="28"/>
        <end position="47"/>
    </location>
</feature>
<protein>
    <submittedName>
        <fullName evidence="2">Uncharacterized protein</fullName>
    </submittedName>
</protein>
<accession>A0A220UA38</accession>
<sequence>MFLAFLTLFAGGMMLGGAWSFYRSKKPWWASIALLLLGLLCIGISLWRIQAG</sequence>
<evidence type="ECO:0000256" key="1">
    <source>
        <dbReference type="SAM" id="Phobius"/>
    </source>
</evidence>
<keyword evidence="1" id="KW-0812">Transmembrane</keyword>
<evidence type="ECO:0000313" key="3">
    <source>
        <dbReference type="Proteomes" id="UP000198398"/>
    </source>
</evidence>
<dbReference type="EMBL" id="CP022316">
    <property type="protein sequence ID" value="ASK65019.1"/>
    <property type="molecule type" value="Genomic_DNA"/>
</dbReference>
<dbReference type="KEGG" id="brv:CFK39_03350"/>
<keyword evidence="3" id="KW-1185">Reference proteome</keyword>
<dbReference type="Proteomes" id="UP000198398">
    <property type="component" value="Chromosome"/>
</dbReference>
<proteinExistence type="predicted"/>
<evidence type="ECO:0000313" key="2">
    <source>
        <dbReference type="EMBL" id="ASK65019.1"/>
    </source>
</evidence>
<dbReference type="AlphaFoldDB" id="A0A220UA38"/>
<keyword evidence="1" id="KW-0472">Membrane</keyword>
<gene>
    <name evidence="2" type="ORF">CFK39_03350</name>
</gene>